<sequence>MKAYEFPANITTEGKIELPDVILQQLPNNQQVKVIILVNEPTEAEQEEAAWQRLAAEQLLKGYSEDDAIYDTIRNFTTK</sequence>
<organism evidence="1 2">
    <name type="scientific">Anabaena azotica FACHB-119</name>
    <dbReference type="NCBI Taxonomy" id="947527"/>
    <lineage>
        <taxon>Bacteria</taxon>
        <taxon>Bacillati</taxon>
        <taxon>Cyanobacteriota</taxon>
        <taxon>Cyanophyceae</taxon>
        <taxon>Nostocales</taxon>
        <taxon>Nostocaceae</taxon>
        <taxon>Anabaena</taxon>
        <taxon>Anabaena azotica</taxon>
    </lineage>
</organism>
<gene>
    <name evidence="1" type="ORF">H6G83_15635</name>
</gene>
<keyword evidence="2" id="KW-1185">Reference proteome</keyword>
<accession>A0ABR8D4D3</accession>
<protein>
    <submittedName>
        <fullName evidence="1">Uncharacterized protein</fullName>
    </submittedName>
</protein>
<evidence type="ECO:0000313" key="2">
    <source>
        <dbReference type="Proteomes" id="UP000661112"/>
    </source>
</evidence>
<dbReference type="EMBL" id="JACJSG010000019">
    <property type="protein sequence ID" value="MBD2502023.1"/>
    <property type="molecule type" value="Genomic_DNA"/>
</dbReference>
<reference evidence="1 2" key="1">
    <citation type="journal article" date="2020" name="ISME J.">
        <title>Comparative genomics reveals insights into cyanobacterial evolution and habitat adaptation.</title>
        <authorList>
            <person name="Chen M.Y."/>
            <person name="Teng W.K."/>
            <person name="Zhao L."/>
            <person name="Hu C.X."/>
            <person name="Zhou Y.K."/>
            <person name="Han B.P."/>
            <person name="Song L.R."/>
            <person name="Shu W.S."/>
        </authorList>
    </citation>
    <scope>NUCLEOTIDE SEQUENCE [LARGE SCALE GENOMIC DNA]</scope>
    <source>
        <strain evidence="1 2">FACHB-119</strain>
    </source>
</reference>
<evidence type="ECO:0000313" key="1">
    <source>
        <dbReference type="EMBL" id="MBD2502023.1"/>
    </source>
</evidence>
<name>A0ABR8D4D3_9NOST</name>
<comment type="caution">
    <text evidence="1">The sequence shown here is derived from an EMBL/GenBank/DDBJ whole genome shotgun (WGS) entry which is preliminary data.</text>
</comment>
<proteinExistence type="predicted"/>
<dbReference type="RefSeq" id="WP_190473854.1">
    <property type="nucleotide sequence ID" value="NZ_JACJSG010000019.1"/>
</dbReference>
<dbReference type="Proteomes" id="UP000661112">
    <property type="component" value="Unassembled WGS sequence"/>
</dbReference>